<dbReference type="VEuPathDB" id="FungiDB:PV10_08165"/>
<name>A0A0D1Z122_EXOME</name>
<evidence type="ECO:0000256" key="2">
    <source>
        <dbReference type="ARBA" id="ARBA00005179"/>
    </source>
</evidence>
<comment type="pathway">
    <text evidence="2">Secondary metabolite biosynthesis.</text>
</comment>
<evidence type="ECO:0000256" key="7">
    <source>
        <dbReference type="ARBA" id="ARBA00023136"/>
    </source>
</evidence>
<dbReference type="Pfam" id="PF13813">
    <property type="entry name" value="MBOAT_2"/>
    <property type="match status" value="1"/>
</dbReference>
<keyword evidence="5 8" id="KW-0812">Transmembrane</keyword>
<comment type="subcellular location">
    <subcellularLocation>
        <location evidence="1">Membrane</location>
        <topology evidence="1">Multi-pass membrane protein</topology>
    </subcellularLocation>
</comment>
<dbReference type="GO" id="GO:0016020">
    <property type="term" value="C:membrane"/>
    <property type="evidence" value="ECO:0007669"/>
    <property type="project" value="UniProtKB-SubCell"/>
</dbReference>
<evidence type="ECO:0000256" key="1">
    <source>
        <dbReference type="ARBA" id="ARBA00004141"/>
    </source>
</evidence>
<dbReference type="PANTHER" id="PTHR31595">
    <property type="entry name" value="LONG-CHAIN-ALCOHOL O-FATTY-ACYLTRANSFERASE 3-RELATED"/>
    <property type="match status" value="1"/>
</dbReference>
<dbReference type="InterPro" id="IPR044851">
    <property type="entry name" value="Wax_synthase"/>
</dbReference>
<feature type="transmembrane region" description="Helical" evidence="8">
    <location>
        <begin position="312"/>
        <end position="335"/>
    </location>
</feature>
<dbReference type="AlphaFoldDB" id="A0A0D1Z122"/>
<feature type="transmembrane region" description="Helical" evidence="8">
    <location>
        <begin position="206"/>
        <end position="225"/>
    </location>
</feature>
<dbReference type="GeneID" id="27326010"/>
<protein>
    <recommendedName>
        <fullName evidence="9">Wax synthase domain-containing protein</fullName>
    </recommendedName>
</protein>
<evidence type="ECO:0000313" key="11">
    <source>
        <dbReference type="Proteomes" id="UP000054302"/>
    </source>
</evidence>
<evidence type="ECO:0000256" key="6">
    <source>
        <dbReference type="ARBA" id="ARBA00022989"/>
    </source>
</evidence>
<reference evidence="10 11" key="1">
    <citation type="submission" date="2015-01" db="EMBL/GenBank/DDBJ databases">
        <title>The Genome Sequence of Exophiala mesophila CBS40295.</title>
        <authorList>
            <consortium name="The Broad Institute Genomics Platform"/>
            <person name="Cuomo C."/>
            <person name="de Hoog S."/>
            <person name="Gorbushina A."/>
            <person name="Stielow B."/>
            <person name="Teixiera M."/>
            <person name="Abouelleil A."/>
            <person name="Chapman S.B."/>
            <person name="Priest M."/>
            <person name="Young S.K."/>
            <person name="Wortman J."/>
            <person name="Nusbaum C."/>
            <person name="Birren B."/>
        </authorList>
    </citation>
    <scope>NUCLEOTIDE SEQUENCE [LARGE SCALE GENOMIC DNA]</scope>
    <source>
        <strain evidence="10 11">CBS 40295</strain>
    </source>
</reference>
<keyword evidence="11" id="KW-1185">Reference proteome</keyword>
<dbReference type="InterPro" id="IPR032805">
    <property type="entry name" value="Wax_synthase_dom"/>
</dbReference>
<sequence length="393" mass="45065">MDPKWFPSSNRPVYPTGLVQAGCTLIGVTSLLFPQGQFRNVIALPPLLLLAWNVRQHTAGSPEEDYLTAVNVVMAIAKYVDFAVMRIPEQSCHRIGPDKHVETTDEINRMSLWQKFKWSLELACTTRGIGWDWRVKNVEHVPHGISRRQFILTQLIKAGAAYLFIDFYQWFIRSSPFGTTGPPPNLFSLPLREQFMYGWLRGFHSGFSMALGYYILAVVAVGTGFSSPQSWPPIYGSFIKRGYTVRNIWGRCWHQFLRRTFETSSSVLLALTMAKKGSSFSRYLQLYNGFLVSALIHHAGSLNMTYHEAIRYQFMFFMVQPVAITIEDFAIYYARKKGLCDTWMTRAIGYIWTWTWLGFSLRYAAKFYFDLGLGAAPHPLVAKFSVMDVIWTT</sequence>
<dbReference type="HOGENOM" id="CLU_032731_1_1_1"/>
<feature type="domain" description="Wax synthase" evidence="9">
    <location>
        <begin position="231"/>
        <end position="318"/>
    </location>
</feature>
<accession>A0A0D1Z122</accession>
<evidence type="ECO:0000259" key="9">
    <source>
        <dbReference type="Pfam" id="PF13813"/>
    </source>
</evidence>
<dbReference type="EMBL" id="KN847525">
    <property type="protein sequence ID" value="KIV88482.1"/>
    <property type="molecule type" value="Genomic_DNA"/>
</dbReference>
<keyword evidence="6 8" id="KW-1133">Transmembrane helix</keyword>
<evidence type="ECO:0000256" key="4">
    <source>
        <dbReference type="ARBA" id="ARBA00022679"/>
    </source>
</evidence>
<evidence type="ECO:0000256" key="3">
    <source>
        <dbReference type="ARBA" id="ARBA00007282"/>
    </source>
</evidence>
<feature type="transmembrane region" description="Helical" evidence="8">
    <location>
        <begin position="347"/>
        <end position="365"/>
    </location>
</feature>
<gene>
    <name evidence="10" type="ORF">PV10_08165</name>
</gene>
<dbReference type="GO" id="GO:0008374">
    <property type="term" value="F:O-acyltransferase activity"/>
    <property type="evidence" value="ECO:0007669"/>
    <property type="project" value="InterPro"/>
</dbReference>
<dbReference type="RefSeq" id="XP_016220056.1">
    <property type="nucleotide sequence ID" value="XM_016373145.1"/>
</dbReference>
<feature type="transmembrane region" description="Helical" evidence="8">
    <location>
        <begin position="155"/>
        <end position="172"/>
    </location>
</feature>
<evidence type="ECO:0000256" key="8">
    <source>
        <dbReference type="SAM" id="Phobius"/>
    </source>
</evidence>
<evidence type="ECO:0000313" key="10">
    <source>
        <dbReference type="EMBL" id="KIV88482.1"/>
    </source>
</evidence>
<keyword evidence="7 8" id="KW-0472">Membrane</keyword>
<keyword evidence="4" id="KW-0808">Transferase</keyword>
<dbReference type="OrthoDB" id="1077582at2759"/>
<organism evidence="10 11">
    <name type="scientific">Exophiala mesophila</name>
    <name type="common">Black yeast-like fungus</name>
    <dbReference type="NCBI Taxonomy" id="212818"/>
    <lineage>
        <taxon>Eukaryota</taxon>
        <taxon>Fungi</taxon>
        <taxon>Dikarya</taxon>
        <taxon>Ascomycota</taxon>
        <taxon>Pezizomycotina</taxon>
        <taxon>Eurotiomycetes</taxon>
        <taxon>Chaetothyriomycetidae</taxon>
        <taxon>Chaetothyriales</taxon>
        <taxon>Herpotrichiellaceae</taxon>
        <taxon>Exophiala</taxon>
    </lineage>
</organism>
<dbReference type="STRING" id="212818.A0A0D1Z122"/>
<dbReference type="GO" id="GO:0006629">
    <property type="term" value="P:lipid metabolic process"/>
    <property type="evidence" value="ECO:0007669"/>
    <property type="project" value="InterPro"/>
</dbReference>
<dbReference type="PANTHER" id="PTHR31595:SF57">
    <property type="entry name" value="OS04G0481900 PROTEIN"/>
    <property type="match status" value="1"/>
</dbReference>
<dbReference type="Proteomes" id="UP000054302">
    <property type="component" value="Unassembled WGS sequence"/>
</dbReference>
<comment type="similarity">
    <text evidence="3">Belongs to the wax synthase family.</text>
</comment>
<dbReference type="OMA" id="GIGWNWR"/>
<proteinExistence type="inferred from homology"/>
<evidence type="ECO:0000256" key="5">
    <source>
        <dbReference type="ARBA" id="ARBA00022692"/>
    </source>
</evidence>
<feature type="transmembrane region" description="Helical" evidence="8">
    <location>
        <begin position="283"/>
        <end position="300"/>
    </location>
</feature>
<feature type="transmembrane region" description="Helical" evidence="8">
    <location>
        <begin position="12"/>
        <end position="33"/>
    </location>
</feature>